<name>A0A6G7J630_9FLAO</name>
<dbReference type="AlphaFoldDB" id="A0A6G7J630"/>
<feature type="transmembrane region" description="Helical" evidence="1">
    <location>
        <begin position="170"/>
        <end position="191"/>
    </location>
</feature>
<sequence length="205" mass="23776">MPKRTIRQRIHAGFVLAAAFLLVLASNRLNNRNFSTVEHGVDSVFEDRLVVQEYIYRLNNLFHKKEMFLAYNSLDEKTLPQYPEINTILADFEKTDITREESLHLTSLKENYGELKNLEQAHIKDNASEADIMAVLDRIGRNLDELSEVQLSEGRQLTQRSKRSLGMNELLSRIEIVFLIIIGILFLVIVFHRDKSEMKLVEDES</sequence>
<keyword evidence="4" id="KW-1185">Reference proteome</keyword>
<dbReference type="Proteomes" id="UP000502928">
    <property type="component" value="Chromosome"/>
</dbReference>
<protein>
    <recommendedName>
        <fullName evidence="2">Chemotaxis methyl-accepting receptor HlyB-like 4HB MCP domain-containing protein</fullName>
    </recommendedName>
</protein>
<evidence type="ECO:0000313" key="3">
    <source>
        <dbReference type="EMBL" id="QII46256.1"/>
    </source>
</evidence>
<reference evidence="3 4" key="1">
    <citation type="submission" date="2020-02" db="EMBL/GenBank/DDBJ databases">
        <title>Complete genome of Muricauda sp. 501str8.</title>
        <authorList>
            <person name="Dong B."/>
            <person name="Zhu S."/>
            <person name="Yang J."/>
            <person name="Chen J."/>
        </authorList>
    </citation>
    <scope>NUCLEOTIDE SEQUENCE [LARGE SCALE GENOMIC DNA]</scope>
    <source>
        <strain evidence="3 4">501str8</strain>
    </source>
</reference>
<keyword evidence="1" id="KW-1133">Transmembrane helix</keyword>
<keyword evidence="1" id="KW-0812">Transmembrane</keyword>
<dbReference type="KEGG" id="mut:GVT53_16740"/>
<dbReference type="Pfam" id="PF12729">
    <property type="entry name" value="4HB_MCP_1"/>
    <property type="match status" value="1"/>
</dbReference>
<dbReference type="RefSeq" id="WP_166249632.1">
    <property type="nucleotide sequence ID" value="NZ_CP049616.1"/>
</dbReference>
<organism evidence="3 4">
    <name type="scientific">Flagellimonas oceani</name>
    <dbReference type="NCBI Taxonomy" id="2698672"/>
    <lineage>
        <taxon>Bacteria</taxon>
        <taxon>Pseudomonadati</taxon>
        <taxon>Bacteroidota</taxon>
        <taxon>Flavobacteriia</taxon>
        <taxon>Flavobacteriales</taxon>
        <taxon>Flavobacteriaceae</taxon>
        <taxon>Flagellimonas</taxon>
    </lineage>
</organism>
<dbReference type="EMBL" id="CP049616">
    <property type="protein sequence ID" value="QII46256.1"/>
    <property type="molecule type" value="Genomic_DNA"/>
</dbReference>
<evidence type="ECO:0000259" key="2">
    <source>
        <dbReference type="Pfam" id="PF12729"/>
    </source>
</evidence>
<dbReference type="InterPro" id="IPR024478">
    <property type="entry name" value="HlyB_4HB_MCP"/>
</dbReference>
<proteinExistence type="predicted"/>
<accession>A0A6G7J630</accession>
<evidence type="ECO:0000256" key="1">
    <source>
        <dbReference type="SAM" id="Phobius"/>
    </source>
</evidence>
<keyword evidence="1" id="KW-0472">Membrane</keyword>
<feature type="domain" description="Chemotaxis methyl-accepting receptor HlyB-like 4HB MCP" evidence="2">
    <location>
        <begin position="5"/>
        <end position="162"/>
    </location>
</feature>
<gene>
    <name evidence="3" type="ORF">GVT53_16740</name>
</gene>
<evidence type="ECO:0000313" key="4">
    <source>
        <dbReference type="Proteomes" id="UP000502928"/>
    </source>
</evidence>